<reference evidence="8" key="1">
    <citation type="submission" date="2018-08" db="EMBL/GenBank/DDBJ databases">
        <authorList>
            <person name="Im W.T."/>
        </authorList>
    </citation>
    <scope>NUCLEOTIDE SEQUENCE [LARGE SCALE GENOMIC DNA]</scope>
    <source>
        <strain evidence="8">LA-28</strain>
    </source>
</reference>
<dbReference type="GO" id="GO:0046872">
    <property type="term" value="F:metal ion binding"/>
    <property type="evidence" value="ECO:0007669"/>
    <property type="project" value="UniProtKB-KW"/>
</dbReference>
<dbReference type="InterPro" id="IPR009056">
    <property type="entry name" value="Cyt_c-like_dom"/>
</dbReference>
<dbReference type="Gene3D" id="1.10.760.10">
    <property type="entry name" value="Cytochrome c-like domain"/>
    <property type="match status" value="1"/>
</dbReference>
<dbReference type="GO" id="GO:0020037">
    <property type="term" value="F:heme binding"/>
    <property type="evidence" value="ECO:0007669"/>
    <property type="project" value="InterPro"/>
</dbReference>
<evidence type="ECO:0000256" key="3">
    <source>
        <dbReference type="ARBA" id="ARBA00023004"/>
    </source>
</evidence>
<accession>A0A371XJD9</accession>
<feature type="domain" description="Cytochrome c" evidence="6">
    <location>
        <begin position="38"/>
        <end position="135"/>
    </location>
</feature>
<evidence type="ECO:0000313" key="8">
    <source>
        <dbReference type="Proteomes" id="UP000262379"/>
    </source>
</evidence>
<feature type="signal peptide" evidence="5">
    <location>
        <begin position="1"/>
        <end position="19"/>
    </location>
</feature>
<name>A0A371XJD9_9HYPH</name>
<evidence type="ECO:0000256" key="4">
    <source>
        <dbReference type="PROSITE-ProRule" id="PRU00433"/>
    </source>
</evidence>
<dbReference type="RefSeq" id="WP_116621968.1">
    <property type="nucleotide sequence ID" value="NZ_QURN01000001.1"/>
</dbReference>
<evidence type="ECO:0000256" key="1">
    <source>
        <dbReference type="ARBA" id="ARBA00022617"/>
    </source>
</evidence>
<dbReference type="InterPro" id="IPR036909">
    <property type="entry name" value="Cyt_c-like_dom_sf"/>
</dbReference>
<evidence type="ECO:0000256" key="2">
    <source>
        <dbReference type="ARBA" id="ARBA00022723"/>
    </source>
</evidence>
<organism evidence="7 8">
    <name type="scientific">Mesorhizobium denitrificans</name>
    <dbReference type="NCBI Taxonomy" id="2294114"/>
    <lineage>
        <taxon>Bacteria</taxon>
        <taxon>Pseudomonadati</taxon>
        <taxon>Pseudomonadota</taxon>
        <taxon>Alphaproteobacteria</taxon>
        <taxon>Hyphomicrobiales</taxon>
        <taxon>Phyllobacteriaceae</taxon>
        <taxon>Mesorhizobium</taxon>
    </lineage>
</organism>
<dbReference type="Proteomes" id="UP000262379">
    <property type="component" value="Unassembled WGS sequence"/>
</dbReference>
<evidence type="ECO:0000313" key="7">
    <source>
        <dbReference type="EMBL" id="RFC69347.1"/>
    </source>
</evidence>
<keyword evidence="2 4" id="KW-0479">Metal-binding</keyword>
<dbReference type="SUPFAM" id="SSF46626">
    <property type="entry name" value="Cytochrome c"/>
    <property type="match status" value="1"/>
</dbReference>
<protein>
    <recommendedName>
        <fullName evidence="6">Cytochrome c domain-containing protein</fullName>
    </recommendedName>
</protein>
<proteinExistence type="predicted"/>
<evidence type="ECO:0000259" key="6">
    <source>
        <dbReference type="PROSITE" id="PS51007"/>
    </source>
</evidence>
<comment type="caution">
    <text evidence="7">The sequence shown here is derived from an EMBL/GenBank/DDBJ whole genome shotgun (WGS) entry which is preliminary data.</text>
</comment>
<keyword evidence="3 4" id="KW-0408">Iron</keyword>
<keyword evidence="8" id="KW-1185">Reference proteome</keyword>
<evidence type="ECO:0000256" key="5">
    <source>
        <dbReference type="SAM" id="SignalP"/>
    </source>
</evidence>
<gene>
    <name evidence="7" type="ORF">DY251_00960</name>
</gene>
<feature type="chain" id="PRO_5016663464" description="Cytochrome c domain-containing protein" evidence="5">
    <location>
        <begin position="20"/>
        <end position="415"/>
    </location>
</feature>
<dbReference type="EMBL" id="QURN01000001">
    <property type="protein sequence ID" value="RFC69347.1"/>
    <property type="molecule type" value="Genomic_DNA"/>
</dbReference>
<sequence>MIRLAALILLCASVAPGWAQDGSGTGAQLFNGTAEVAGSVAIGATKLNQPVSKFACRSCHQRDGLGGSEAKAPAITWEALSAPNAARPAYDVAAFRAALSNGARAGGGTLDRAMPRYTLSDATVTSLIAYLNELPTIQKRGIETRSVTFGVAVPADNAGPARAYAALLRDVLQGQPDIFGRKIRVVELDGKNASGVAAIVGLVPSQEIVVADFEAESVPILFPLSLLNGSEDTTLVKGMIASQAEQIAGLVGKAKSDGHKNIGLACFPKCRTLDSAVEVSAETPLDGLDALIVAGADESQALELLARAPKEMSIYAIAGELPDIAISAERRGMSLTLSDGYETLGNDGNGLLERHARKTAQLLREALTTAGRQLTRNKLIAAFERKSLPEFGLDYARYPLNGTASVRFLHTPAKP</sequence>
<keyword evidence="1 4" id="KW-0349">Heme</keyword>
<dbReference type="PROSITE" id="PS51007">
    <property type="entry name" value="CYTC"/>
    <property type="match status" value="1"/>
</dbReference>
<dbReference type="AlphaFoldDB" id="A0A371XJD9"/>
<dbReference type="GO" id="GO:0009055">
    <property type="term" value="F:electron transfer activity"/>
    <property type="evidence" value="ECO:0007669"/>
    <property type="project" value="InterPro"/>
</dbReference>
<keyword evidence="5" id="KW-0732">Signal</keyword>